<evidence type="ECO:0000256" key="2">
    <source>
        <dbReference type="ARBA" id="ARBA00022801"/>
    </source>
</evidence>
<gene>
    <name evidence="4" type="ORF">EDD38_2192</name>
</gene>
<dbReference type="RefSeq" id="WP_123818011.1">
    <property type="nucleotide sequence ID" value="NZ_RKQG01000001.1"/>
</dbReference>
<dbReference type="GO" id="GO:0046872">
    <property type="term" value="F:metal ion binding"/>
    <property type="evidence" value="ECO:0007669"/>
    <property type="project" value="UniProtKB-KW"/>
</dbReference>
<accession>A0A3N4RM52</accession>
<dbReference type="FunFam" id="3.20.20.140:FF:000019">
    <property type="entry name" value="Cytosine deaminase"/>
    <property type="match status" value="1"/>
</dbReference>
<dbReference type="Pfam" id="PF07969">
    <property type="entry name" value="Amidohydro_3"/>
    <property type="match status" value="1"/>
</dbReference>
<keyword evidence="2" id="KW-0378">Hydrolase</keyword>
<dbReference type="Proteomes" id="UP000266906">
    <property type="component" value="Unassembled WGS sequence"/>
</dbReference>
<keyword evidence="1" id="KW-0479">Metal-binding</keyword>
<keyword evidence="5" id="KW-1185">Reference proteome</keyword>
<organism evidence="4 5">
    <name type="scientific">Kitasatospora cineracea</name>
    <dbReference type="NCBI Taxonomy" id="88074"/>
    <lineage>
        <taxon>Bacteria</taxon>
        <taxon>Bacillati</taxon>
        <taxon>Actinomycetota</taxon>
        <taxon>Actinomycetes</taxon>
        <taxon>Kitasatosporales</taxon>
        <taxon>Streptomycetaceae</taxon>
        <taxon>Kitasatospora</taxon>
    </lineage>
</organism>
<reference evidence="4 5" key="1">
    <citation type="submission" date="2018-11" db="EMBL/GenBank/DDBJ databases">
        <title>Sequencing the genomes of 1000 actinobacteria strains.</title>
        <authorList>
            <person name="Klenk H.-P."/>
        </authorList>
    </citation>
    <scope>NUCLEOTIDE SEQUENCE [LARGE SCALE GENOMIC DNA]</scope>
    <source>
        <strain evidence="4 5">DSM 44781</strain>
    </source>
</reference>
<dbReference type="AlphaFoldDB" id="A0A3N4RM52"/>
<dbReference type="InterPro" id="IPR013108">
    <property type="entry name" value="Amidohydro_3"/>
</dbReference>
<dbReference type="PANTHER" id="PTHR32027">
    <property type="entry name" value="CYTOSINE DEAMINASE"/>
    <property type="match status" value="1"/>
</dbReference>
<feature type="domain" description="Amidohydrolase 3" evidence="3">
    <location>
        <begin position="54"/>
        <end position="398"/>
    </location>
</feature>
<dbReference type="Gene3D" id="3.20.20.140">
    <property type="entry name" value="Metal-dependent hydrolases"/>
    <property type="match status" value="1"/>
</dbReference>
<dbReference type="InterPro" id="IPR032466">
    <property type="entry name" value="Metal_Hydrolase"/>
</dbReference>
<evidence type="ECO:0000313" key="4">
    <source>
        <dbReference type="EMBL" id="RPE33886.1"/>
    </source>
</evidence>
<protein>
    <submittedName>
        <fullName evidence="4">Cytosine deaminase</fullName>
    </submittedName>
</protein>
<sequence>MTALPPPGPHLLLDATLPDGSRADLRIAGGRITALTPVPAGRERAEPGPGEAALDGALLLPALVDGHAHLDKTFLGAPWQPHRATANLREQIASERMLRREVAAQTPVAERAEALARRMAALGTGFVRSHVDVDPDTGLDHLHAVLEARERVRELIDVQLVAFPQSGVVAEPGVAGLLDAALREGAELIGGLDPFGFDNDVDGQLDVVFGLAERHGAGVDIHLHDGGEAGAAQLRAIAGRTAALGLGGKVAVSHAYCLGQLAEPELTRTASALAAAGVAVMTNGPARTMPPVKLLHELGVLVFAGSDNIRDAWWPYGTGDMLERTTVIGLQGDLMTDQDLALAAEFATGHAARALGVEEYGIAVGRSANLVAVAAHSVPEAVAAHPGRLLVLHRGRTVLDRLDALSQ</sequence>
<evidence type="ECO:0000256" key="1">
    <source>
        <dbReference type="ARBA" id="ARBA00022723"/>
    </source>
</evidence>
<evidence type="ECO:0000259" key="3">
    <source>
        <dbReference type="Pfam" id="PF07969"/>
    </source>
</evidence>
<dbReference type="GO" id="GO:0016814">
    <property type="term" value="F:hydrolase activity, acting on carbon-nitrogen (but not peptide) bonds, in cyclic amidines"/>
    <property type="evidence" value="ECO:0007669"/>
    <property type="project" value="TreeGrafter"/>
</dbReference>
<dbReference type="InterPro" id="IPR011059">
    <property type="entry name" value="Metal-dep_hydrolase_composite"/>
</dbReference>
<dbReference type="SUPFAM" id="SSF51556">
    <property type="entry name" value="Metallo-dependent hydrolases"/>
    <property type="match status" value="1"/>
</dbReference>
<dbReference type="EMBL" id="RKQG01000001">
    <property type="protein sequence ID" value="RPE33886.1"/>
    <property type="molecule type" value="Genomic_DNA"/>
</dbReference>
<dbReference type="Gene3D" id="2.30.40.10">
    <property type="entry name" value="Urease, subunit C, domain 1"/>
    <property type="match status" value="1"/>
</dbReference>
<dbReference type="InterPro" id="IPR052349">
    <property type="entry name" value="Metallo-hydrolase_Enzymes"/>
</dbReference>
<dbReference type="CDD" id="cd01293">
    <property type="entry name" value="Bact_CD"/>
    <property type="match status" value="1"/>
</dbReference>
<evidence type="ECO:0000313" key="5">
    <source>
        <dbReference type="Proteomes" id="UP000266906"/>
    </source>
</evidence>
<comment type="caution">
    <text evidence="4">The sequence shown here is derived from an EMBL/GenBank/DDBJ whole genome shotgun (WGS) entry which is preliminary data.</text>
</comment>
<name>A0A3N4RM52_9ACTN</name>
<dbReference type="SUPFAM" id="SSF51338">
    <property type="entry name" value="Composite domain of metallo-dependent hydrolases"/>
    <property type="match status" value="1"/>
</dbReference>
<proteinExistence type="predicted"/>
<dbReference type="PANTHER" id="PTHR32027:SF9">
    <property type="entry name" value="BLL3847 PROTEIN"/>
    <property type="match status" value="1"/>
</dbReference>
<dbReference type="GO" id="GO:0019239">
    <property type="term" value="F:deaminase activity"/>
    <property type="evidence" value="ECO:0007669"/>
    <property type="project" value="UniProtKB-ARBA"/>
</dbReference>
<dbReference type="NCBIfam" id="NF004636">
    <property type="entry name" value="PRK05985.1"/>
    <property type="match status" value="1"/>
</dbReference>